<dbReference type="Gene3D" id="3.90.550.10">
    <property type="entry name" value="Spore Coat Polysaccharide Biosynthesis Protein SpsA, Chain A"/>
    <property type="match status" value="1"/>
</dbReference>
<dbReference type="Proteomes" id="UP000494111">
    <property type="component" value="Unassembled WGS sequence"/>
</dbReference>
<keyword evidence="1" id="KW-0812">Transmembrane</keyword>
<gene>
    <name evidence="3" type="ORF">LMG3458_01479</name>
</gene>
<protein>
    <recommendedName>
        <fullName evidence="2">Glycosyltransferase 2-like domain-containing protein</fullName>
    </recommendedName>
</protein>
<dbReference type="Pfam" id="PF00535">
    <property type="entry name" value="Glycos_transf_2"/>
    <property type="match status" value="1"/>
</dbReference>
<feature type="transmembrane region" description="Helical" evidence="1">
    <location>
        <begin position="242"/>
        <end position="267"/>
    </location>
</feature>
<dbReference type="InterPro" id="IPR001173">
    <property type="entry name" value="Glyco_trans_2-like"/>
</dbReference>
<keyword evidence="1" id="KW-1133">Transmembrane helix</keyword>
<name>A0A6S7AP52_9BURK</name>
<proteinExistence type="predicted"/>
<dbReference type="AlphaFoldDB" id="A0A6S7AP52"/>
<dbReference type="SUPFAM" id="SSF53448">
    <property type="entry name" value="Nucleotide-diphospho-sugar transferases"/>
    <property type="match status" value="1"/>
</dbReference>
<dbReference type="PANTHER" id="PTHR48090:SF7">
    <property type="entry name" value="RFBJ PROTEIN"/>
    <property type="match status" value="1"/>
</dbReference>
<evidence type="ECO:0000313" key="3">
    <source>
        <dbReference type="EMBL" id="CAB3678517.1"/>
    </source>
</evidence>
<dbReference type="EMBL" id="CADIJO010000004">
    <property type="protein sequence ID" value="CAB3678517.1"/>
    <property type="molecule type" value="Genomic_DNA"/>
</dbReference>
<feature type="transmembrane region" description="Helical" evidence="1">
    <location>
        <begin position="287"/>
        <end position="309"/>
    </location>
</feature>
<dbReference type="CDD" id="cd04179">
    <property type="entry name" value="DPM_DPG-synthase_like"/>
    <property type="match status" value="1"/>
</dbReference>
<evidence type="ECO:0000259" key="2">
    <source>
        <dbReference type="Pfam" id="PF00535"/>
    </source>
</evidence>
<dbReference type="RefSeq" id="WP_175192408.1">
    <property type="nucleotide sequence ID" value="NZ_CADIJO010000004.1"/>
</dbReference>
<dbReference type="InterPro" id="IPR029044">
    <property type="entry name" value="Nucleotide-diphossugar_trans"/>
</dbReference>
<reference evidence="3 4" key="1">
    <citation type="submission" date="2020-04" db="EMBL/GenBank/DDBJ databases">
        <authorList>
            <person name="De Canck E."/>
        </authorList>
    </citation>
    <scope>NUCLEOTIDE SEQUENCE [LARGE SCALE GENOMIC DNA]</scope>
    <source>
        <strain evidence="3 4">LMG 3458</strain>
    </source>
</reference>
<dbReference type="PANTHER" id="PTHR48090">
    <property type="entry name" value="UNDECAPRENYL-PHOSPHATE 4-DEOXY-4-FORMAMIDO-L-ARABINOSE TRANSFERASE-RELATED"/>
    <property type="match status" value="1"/>
</dbReference>
<evidence type="ECO:0000256" key="1">
    <source>
        <dbReference type="SAM" id="Phobius"/>
    </source>
</evidence>
<keyword evidence="1" id="KW-0472">Membrane</keyword>
<feature type="domain" description="Glycosyltransferase 2-like" evidence="2">
    <location>
        <begin position="11"/>
        <end position="174"/>
    </location>
</feature>
<evidence type="ECO:0000313" key="4">
    <source>
        <dbReference type="Proteomes" id="UP000494111"/>
    </source>
</evidence>
<sequence>MSQFEQLSVAVIIPAYKVTRHILDVIAEIGSEVSRIYVVDDCCPDASGAFVTEHCRDRRVVVLRNEVNRGVGGAVMAGYRAAIEAGLDILVKVDGDGQMDPRLIPDFIAPIVNGDADYTKGNRFFDLEALRAMPGKRLFGNAVLSFMTKFSSGYWDLFDPTNGYTAIHARVAEHLPFDKISQRYFFETDILFRLNLIGAVVQDVPMDACYADEVSNLKISRIVGEFSLKHMRNSLKRIFYNYYLRGFSIASLELPLGILLFAFGVIYGGLHWVQSSVNGAQSPAGTVMLAALPVLIGIQLILAFVGYDISHVPKKTLHKASLLKKRGKQ</sequence>
<dbReference type="InterPro" id="IPR050256">
    <property type="entry name" value="Glycosyltransferase_2"/>
</dbReference>
<organism evidence="3 4">
    <name type="scientific">Achromobacter deleyi</name>
    <dbReference type="NCBI Taxonomy" id="1353891"/>
    <lineage>
        <taxon>Bacteria</taxon>
        <taxon>Pseudomonadati</taxon>
        <taxon>Pseudomonadota</taxon>
        <taxon>Betaproteobacteria</taxon>
        <taxon>Burkholderiales</taxon>
        <taxon>Alcaligenaceae</taxon>
        <taxon>Achromobacter</taxon>
    </lineage>
</organism>
<accession>A0A6S7AP52</accession>